<dbReference type="Proteomes" id="UP000261828">
    <property type="component" value="Unassembled WGS sequence"/>
</dbReference>
<dbReference type="EMBL" id="QTJX01000001">
    <property type="protein sequence ID" value="RDY61555.1"/>
    <property type="molecule type" value="Genomic_DNA"/>
</dbReference>
<dbReference type="RefSeq" id="WP_116183435.1">
    <property type="nucleotide sequence ID" value="NZ_QTJX01000001.1"/>
</dbReference>
<reference evidence="1 2" key="1">
    <citation type="submission" date="2018-08" db="EMBL/GenBank/DDBJ databases">
        <title>Muricauda nanhaiensis sp. nov., isolated from seawater of the South China Sea.</title>
        <authorList>
            <person name="Dang Y."/>
        </authorList>
    </citation>
    <scope>NUCLEOTIDE SEQUENCE [LARGE SCALE GENOMIC DNA]</scope>
    <source>
        <strain evidence="1 2">SM1704</strain>
    </source>
</reference>
<dbReference type="AlphaFoldDB" id="A0A371JUS9"/>
<evidence type="ECO:0000313" key="2">
    <source>
        <dbReference type="Proteomes" id="UP000261828"/>
    </source>
</evidence>
<evidence type="ECO:0000313" key="1">
    <source>
        <dbReference type="EMBL" id="RDY61555.1"/>
    </source>
</evidence>
<sequence>MKVYDFPSMEGYEDDNADYLSEEKGEDITSNSINTFTYSVDKSNSIWIVTFNNAAKIRHHTSKLFVPFSIYNVRPNDKANVRPNQWLEAYIFHNNRWIWSLLGDADHR</sequence>
<protein>
    <submittedName>
        <fullName evidence="1">Uncharacterized protein</fullName>
    </submittedName>
</protein>
<accession>A0A371JUS9</accession>
<name>A0A371JUS9_9FLAO</name>
<proteinExistence type="predicted"/>
<comment type="caution">
    <text evidence="1">The sequence shown here is derived from an EMBL/GenBank/DDBJ whole genome shotgun (WGS) entry which is preliminary data.</text>
</comment>
<keyword evidence="2" id="KW-1185">Reference proteome</keyword>
<gene>
    <name evidence="1" type="ORF">DX873_05190</name>
</gene>
<organism evidence="1 2">
    <name type="scientific">Flagellimonas nanhaiensis</name>
    <dbReference type="NCBI Taxonomy" id="2292706"/>
    <lineage>
        <taxon>Bacteria</taxon>
        <taxon>Pseudomonadati</taxon>
        <taxon>Bacteroidota</taxon>
        <taxon>Flavobacteriia</taxon>
        <taxon>Flavobacteriales</taxon>
        <taxon>Flavobacteriaceae</taxon>
        <taxon>Flagellimonas</taxon>
    </lineage>
</organism>